<dbReference type="Proteomes" id="UP001434883">
    <property type="component" value="Unassembled WGS sequence"/>
</dbReference>
<evidence type="ECO:0000313" key="1">
    <source>
        <dbReference type="EMBL" id="MEQ2200569.1"/>
    </source>
</evidence>
<reference evidence="1 2" key="1">
    <citation type="submission" date="2021-06" db="EMBL/GenBank/DDBJ databases">
        <authorList>
            <person name="Palmer J.M."/>
        </authorList>
    </citation>
    <scope>NUCLEOTIDE SEQUENCE [LARGE SCALE GENOMIC DNA]</scope>
    <source>
        <strain evidence="1 2">XC_2019</strain>
        <tissue evidence="1">Muscle</tissue>
    </source>
</reference>
<gene>
    <name evidence="1" type="ORF">XENOCAPTIV_000179</name>
</gene>
<comment type="caution">
    <text evidence="1">The sequence shown here is derived from an EMBL/GenBank/DDBJ whole genome shotgun (WGS) entry which is preliminary data.</text>
</comment>
<keyword evidence="2" id="KW-1185">Reference proteome</keyword>
<evidence type="ECO:0000313" key="2">
    <source>
        <dbReference type="Proteomes" id="UP001434883"/>
    </source>
</evidence>
<name>A0ABV0QXI7_9TELE</name>
<dbReference type="EMBL" id="JAHRIN010026222">
    <property type="protein sequence ID" value="MEQ2200569.1"/>
    <property type="molecule type" value="Genomic_DNA"/>
</dbReference>
<protein>
    <submittedName>
        <fullName evidence="1">Uncharacterized protein</fullName>
    </submittedName>
</protein>
<sequence length="71" mass="7751">MSLGLVEIGRQVLTFTSFRSSPTSHVALATQNRLMKLLSNIFLDVKHALQRITANTTGAPVSSNQPWLVGE</sequence>
<accession>A0ABV0QXI7</accession>
<proteinExistence type="predicted"/>
<organism evidence="1 2">
    <name type="scientific">Xenoophorus captivus</name>
    <dbReference type="NCBI Taxonomy" id="1517983"/>
    <lineage>
        <taxon>Eukaryota</taxon>
        <taxon>Metazoa</taxon>
        <taxon>Chordata</taxon>
        <taxon>Craniata</taxon>
        <taxon>Vertebrata</taxon>
        <taxon>Euteleostomi</taxon>
        <taxon>Actinopterygii</taxon>
        <taxon>Neopterygii</taxon>
        <taxon>Teleostei</taxon>
        <taxon>Neoteleostei</taxon>
        <taxon>Acanthomorphata</taxon>
        <taxon>Ovalentaria</taxon>
        <taxon>Atherinomorphae</taxon>
        <taxon>Cyprinodontiformes</taxon>
        <taxon>Goodeidae</taxon>
        <taxon>Xenoophorus</taxon>
    </lineage>
</organism>